<keyword evidence="1 7" id="KW-0813">Transport</keyword>
<proteinExistence type="inferred from homology"/>
<dbReference type="SUPFAM" id="SSF50331">
    <property type="entry name" value="MOP-like"/>
    <property type="match status" value="1"/>
</dbReference>
<dbReference type="Pfam" id="PF08402">
    <property type="entry name" value="TOBE_2"/>
    <property type="match status" value="1"/>
</dbReference>
<dbReference type="EC" id="7.6.2.11" evidence="7"/>
<comment type="catalytic activity">
    <reaction evidence="7">
        <text>ATP + H2O + polyamine-[polyamine-binding protein]Side 1 = ADP + phosphate + polyamineSide 2 + [polyamine-binding protein]Side 1.</text>
        <dbReference type="EC" id="7.6.2.11"/>
    </reaction>
</comment>
<evidence type="ECO:0000256" key="1">
    <source>
        <dbReference type="ARBA" id="ARBA00022448"/>
    </source>
</evidence>
<evidence type="ECO:0000256" key="6">
    <source>
        <dbReference type="ARBA" id="ARBA00023136"/>
    </source>
</evidence>
<dbReference type="PANTHER" id="PTHR42781:SF4">
    <property type="entry name" value="SPERMIDINE_PUTRESCINE IMPORT ATP-BINDING PROTEIN POTA"/>
    <property type="match status" value="1"/>
</dbReference>
<dbReference type="GO" id="GO:0043190">
    <property type="term" value="C:ATP-binding cassette (ABC) transporter complex"/>
    <property type="evidence" value="ECO:0007669"/>
    <property type="project" value="InterPro"/>
</dbReference>
<dbReference type="FunFam" id="3.40.50.300:FF:000133">
    <property type="entry name" value="Spermidine/putrescine import ATP-binding protein PotA"/>
    <property type="match status" value="1"/>
</dbReference>
<dbReference type="PROSITE" id="PS00211">
    <property type="entry name" value="ABC_TRANSPORTER_1"/>
    <property type="match status" value="1"/>
</dbReference>
<dbReference type="RefSeq" id="WP_111503213.1">
    <property type="nucleotide sequence ID" value="NZ_QKYN01000083.1"/>
</dbReference>
<evidence type="ECO:0000256" key="2">
    <source>
        <dbReference type="ARBA" id="ARBA00022475"/>
    </source>
</evidence>
<name>A0A2X0K2W0_9ACTN</name>
<dbReference type="NCBIfam" id="TIGR01187">
    <property type="entry name" value="potA"/>
    <property type="match status" value="1"/>
</dbReference>
<protein>
    <recommendedName>
        <fullName evidence="7">Spermidine/putrescine import ATP-binding protein PotA</fullName>
        <ecNumber evidence="7">7.6.2.11</ecNumber>
    </recommendedName>
</protein>
<dbReference type="InterPro" id="IPR027417">
    <property type="entry name" value="P-loop_NTPase"/>
</dbReference>
<keyword evidence="4 7" id="KW-0067">ATP-binding</keyword>
<dbReference type="Gene3D" id="3.40.50.300">
    <property type="entry name" value="P-loop containing nucleotide triphosphate hydrolases"/>
    <property type="match status" value="1"/>
</dbReference>
<dbReference type="Proteomes" id="UP000248889">
    <property type="component" value="Unassembled WGS sequence"/>
</dbReference>
<dbReference type="Gene3D" id="2.40.50.100">
    <property type="match status" value="1"/>
</dbReference>
<dbReference type="InterPro" id="IPR008995">
    <property type="entry name" value="Mo/tungstate-bd_C_term_dom"/>
</dbReference>
<dbReference type="SMART" id="SM00382">
    <property type="entry name" value="AAA"/>
    <property type="match status" value="1"/>
</dbReference>
<evidence type="ECO:0000256" key="3">
    <source>
        <dbReference type="ARBA" id="ARBA00022741"/>
    </source>
</evidence>
<accession>A0A2X0K2W0</accession>
<evidence type="ECO:0000313" key="10">
    <source>
        <dbReference type="Proteomes" id="UP000248889"/>
    </source>
</evidence>
<gene>
    <name evidence="7" type="primary">potA</name>
    <name evidence="9" type="ORF">DN069_21395</name>
</gene>
<comment type="subunit">
    <text evidence="7">The complex is composed of two ATP-binding proteins (PotA), two transmembrane proteins (PotB and PotC) and a solute-binding protein (PotD).</text>
</comment>
<dbReference type="SUPFAM" id="SSF52540">
    <property type="entry name" value="P-loop containing nucleoside triphosphate hydrolases"/>
    <property type="match status" value="1"/>
</dbReference>
<dbReference type="InterPro" id="IPR013611">
    <property type="entry name" value="Transp-assoc_OB_typ2"/>
</dbReference>
<dbReference type="InterPro" id="IPR005893">
    <property type="entry name" value="PotA-like"/>
</dbReference>
<dbReference type="PANTHER" id="PTHR42781">
    <property type="entry name" value="SPERMIDINE/PUTRESCINE IMPORT ATP-BINDING PROTEIN POTA"/>
    <property type="match status" value="1"/>
</dbReference>
<dbReference type="AlphaFoldDB" id="A0A2X0K2W0"/>
<keyword evidence="5 7" id="KW-1278">Translocase</keyword>
<feature type="domain" description="ABC transporter" evidence="8">
    <location>
        <begin position="15"/>
        <end position="243"/>
    </location>
</feature>
<evidence type="ECO:0000256" key="5">
    <source>
        <dbReference type="ARBA" id="ARBA00022967"/>
    </source>
</evidence>
<dbReference type="GO" id="GO:0015417">
    <property type="term" value="F:ABC-type polyamine transporter activity"/>
    <property type="evidence" value="ECO:0007669"/>
    <property type="project" value="UniProtKB-EC"/>
</dbReference>
<dbReference type="InterPro" id="IPR050093">
    <property type="entry name" value="ABC_SmlMolc_Importer"/>
</dbReference>
<dbReference type="GO" id="GO:0005524">
    <property type="term" value="F:ATP binding"/>
    <property type="evidence" value="ECO:0007669"/>
    <property type="project" value="UniProtKB-KW"/>
</dbReference>
<dbReference type="OrthoDB" id="9802264at2"/>
<dbReference type="PROSITE" id="PS50893">
    <property type="entry name" value="ABC_TRANSPORTER_2"/>
    <property type="match status" value="1"/>
</dbReference>
<comment type="function">
    <text evidence="7">Part of the ABC transporter complex PotABCD involved in spermidine/putrescine import. Responsible for energy coupling to the transport system.</text>
</comment>
<evidence type="ECO:0000256" key="7">
    <source>
        <dbReference type="RuleBase" id="RU364083"/>
    </source>
</evidence>
<keyword evidence="2 7" id="KW-1003">Cell membrane</keyword>
<keyword evidence="6 7" id="KW-0472">Membrane</keyword>
<evidence type="ECO:0000259" key="8">
    <source>
        <dbReference type="PROSITE" id="PS50893"/>
    </source>
</evidence>
<keyword evidence="3 7" id="KW-0547">Nucleotide-binding</keyword>
<keyword evidence="10" id="KW-1185">Reference proteome</keyword>
<dbReference type="Pfam" id="PF00005">
    <property type="entry name" value="ABC_tran"/>
    <property type="match status" value="1"/>
</dbReference>
<comment type="caution">
    <text evidence="9">The sequence shown here is derived from an EMBL/GenBank/DDBJ whole genome shotgun (WGS) entry which is preliminary data.</text>
</comment>
<sequence length="384" mass="41660">MSSHDVLGRTEGGDLRLVGLTKRYGSFTAVDDLSLTIPQGSFFALLGASGCGKTTTLRMISGLEDPTIGQIFLGEQEVTDLKPYRRPVNTVFQNYALFPHLDIFENVAFGLRRRGLKDVKKSVTDMLDLVELGHLAKRKPTQLSGGQQQRIALARALINQPQVLLLDEPLGALDLKLRRQMQIELKRIQTEVGLTFVHVTHDQEEAMTMADTIAVMNHGRIEQLGSPADLYENPATTFVANFLGQSNLIPASVEGESDGVVTVSAHGQRLKVDAQRCRSTSGKIILGVRPEKVQVATDRGEVPAGFNALTGGKVVDTSFIGVSTQYLVQMPSGEELSVFEQNTGRAIQRPGTEVVVYWDPSQGFGLEGSQDIEAGAEADEEAAA</sequence>
<dbReference type="InterPro" id="IPR003593">
    <property type="entry name" value="AAA+_ATPase"/>
</dbReference>
<dbReference type="InterPro" id="IPR017871">
    <property type="entry name" value="ABC_transporter-like_CS"/>
</dbReference>
<evidence type="ECO:0000313" key="9">
    <source>
        <dbReference type="EMBL" id="RAG83615.1"/>
    </source>
</evidence>
<comment type="similarity">
    <text evidence="7">Belongs to the ABC transporter superfamily. Spermidine/putrescine importer (TC 3.A.1.11.1) family.</text>
</comment>
<dbReference type="EMBL" id="QKYN01000083">
    <property type="protein sequence ID" value="RAG83615.1"/>
    <property type="molecule type" value="Genomic_DNA"/>
</dbReference>
<organism evidence="9 10">
    <name type="scientific">Streptacidiphilus pinicola</name>
    <dbReference type="NCBI Taxonomy" id="2219663"/>
    <lineage>
        <taxon>Bacteria</taxon>
        <taxon>Bacillati</taxon>
        <taxon>Actinomycetota</taxon>
        <taxon>Actinomycetes</taxon>
        <taxon>Kitasatosporales</taxon>
        <taxon>Streptomycetaceae</taxon>
        <taxon>Streptacidiphilus</taxon>
    </lineage>
</organism>
<reference evidence="9 10" key="1">
    <citation type="submission" date="2018-06" db="EMBL/GenBank/DDBJ databases">
        <title>Streptacidiphilus pinicola sp. nov., isolated from pine grove soil.</title>
        <authorList>
            <person name="Roh S.G."/>
            <person name="Park S."/>
            <person name="Kim M.-K."/>
            <person name="Yun B.-R."/>
            <person name="Park J."/>
            <person name="Kim M.J."/>
            <person name="Kim Y.S."/>
            <person name="Kim S.B."/>
        </authorList>
    </citation>
    <scope>NUCLEOTIDE SEQUENCE [LARGE SCALE GENOMIC DNA]</scope>
    <source>
        <strain evidence="9 10">MMS16-CNU450</strain>
    </source>
</reference>
<dbReference type="InterPro" id="IPR003439">
    <property type="entry name" value="ABC_transporter-like_ATP-bd"/>
</dbReference>
<dbReference type="GO" id="GO:0016887">
    <property type="term" value="F:ATP hydrolysis activity"/>
    <property type="evidence" value="ECO:0007669"/>
    <property type="project" value="InterPro"/>
</dbReference>
<evidence type="ECO:0000256" key="4">
    <source>
        <dbReference type="ARBA" id="ARBA00022840"/>
    </source>
</evidence>